<evidence type="ECO:0000313" key="1">
    <source>
        <dbReference type="EMBL" id="SBV91938.1"/>
    </source>
</evidence>
<organism evidence="1">
    <name type="scientific">uncultured Dysgonomonas sp</name>
    <dbReference type="NCBI Taxonomy" id="206096"/>
    <lineage>
        <taxon>Bacteria</taxon>
        <taxon>Pseudomonadati</taxon>
        <taxon>Bacteroidota</taxon>
        <taxon>Bacteroidia</taxon>
        <taxon>Bacteroidales</taxon>
        <taxon>Dysgonomonadaceae</taxon>
        <taxon>Dysgonomonas</taxon>
        <taxon>environmental samples</taxon>
    </lineage>
</organism>
<reference evidence="1" key="1">
    <citation type="submission" date="2016-04" db="EMBL/GenBank/DDBJ databases">
        <authorList>
            <person name="Evans L.H."/>
            <person name="Alamgir A."/>
            <person name="Owens N."/>
            <person name="Weber N.D."/>
            <person name="Virtaneva K."/>
            <person name="Barbian K."/>
            <person name="Babar A."/>
            <person name="Rosenke K."/>
        </authorList>
    </citation>
    <scope>NUCLEOTIDE SEQUENCE</scope>
    <source>
        <strain evidence="1">86-1</strain>
    </source>
</reference>
<proteinExistence type="predicted"/>
<name>A0A212IXK7_9BACT</name>
<gene>
    <name evidence="1" type="ORF">KL86DYS1_10473</name>
</gene>
<protein>
    <submittedName>
        <fullName evidence="1">Uncharacterized protein</fullName>
    </submittedName>
</protein>
<accession>A0A212IXK7</accession>
<dbReference type="EMBL" id="FLUM01000001">
    <property type="protein sequence ID" value="SBV91938.1"/>
    <property type="molecule type" value="Genomic_DNA"/>
</dbReference>
<dbReference type="RefSeq" id="WP_296938370.1">
    <property type="nucleotide sequence ID" value="NZ_LT599032.1"/>
</dbReference>
<sequence>MALTINIKGKGTVEKVVEVNSATLTATPEESWLFKYFEIGDNEYSDNPYTFEYDGSDLVVYSVFYIPIENYLKGLVGFDVTNAALTSMLIYRNVDFNSDINDLTQKQLDLLYADLLMWASTNPSSYTGAKQSDGGWSQTEASKTLTATDKKRYEQMANDIYIKYNDSRKSSANIRVFSWNGFYR</sequence>
<dbReference type="AlphaFoldDB" id="A0A212IXK7"/>